<evidence type="ECO:0000313" key="2">
    <source>
        <dbReference type="Proteomes" id="UP000285405"/>
    </source>
</evidence>
<proteinExistence type="predicted"/>
<sequence length="54" mass="5960">MIARTSKDLKTKRTNTEEGIFADGTYVVVKIPILIDSMSERKVFGACNTAGIIR</sequence>
<gene>
    <name evidence="1" type="ORF">GcC1_045034</name>
</gene>
<name>A0A420IYH5_9PEZI</name>
<evidence type="ECO:0000313" key="1">
    <source>
        <dbReference type="EMBL" id="RKF79568.1"/>
    </source>
</evidence>
<dbReference type="EMBL" id="MCBR01004562">
    <property type="protein sequence ID" value="RKF79568.1"/>
    <property type="molecule type" value="Genomic_DNA"/>
</dbReference>
<dbReference type="Proteomes" id="UP000285405">
    <property type="component" value="Unassembled WGS sequence"/>
</dbReference>
<accession>A0A420IYH5</accession>
<protein>
    <submittedName>
        <fullName evidence="1">Uncharacterized protein</fullName>
    </submittedName>
</protein>
<dbReference type="AlphaFoldDB" id="A0A420IYH5"/>
<reference evidence="1 2" key="1">
    <citation type="journal article" date="2018" name="BMC Genomics">
        <title>Comparative genome analyses reveal sequence features reflecting distinct modes of host-adaptation between dicot and monocot powdery mildew.</title>
        <authorList>
            <person name="Wu Y."/>
            <person name="Ma X."/>
            <person name="Pan Z."/>
            <person name="Kale S.D."/>
            <person name="Song Y."/>
            <person name="King H."/>
            <person name="Zhang Q."/>
            <person name="Presley C."/>
            <person name="Deng X."/>
            <person name="Wei C.I."/>
            <person name="Xiao S."/>
        </authorList>
    </citation>
    <scope>NUCLEOTIDE SEQUENCE [LARGE SCALE GENOMIC DNA]</scope>
    <source>
        <strain evidence="1">UCSC1</strain>
    </source>
</reference>
<comment type="caution">
    <text evidence="1">The sequence shown here is derived from an EMBL/GenBank/DDBJ whole genome shotgun (WGS) entry which is preliminary data.</text>
</comment>
<organism evidence="1 2">
    <name type="scientific">Golovinomyces cichoracearum</name>
    <dbReference type="NCBI Taxonomy" id="62708"/>
    <lineage>
        <taxon>Eukaryota</taxon>
        <taxon>Fungi</taxon>
        <taxon>Dikarya</taxon>
        <taxon>Ascomycota</taxon>
        <taxon>Pezizomycotina</taxon>
        <taxon>Leotiomycetes</taxon>
        <taxon>Erysiphales</taxon>
        <taxon>Erysiphaceae</taxon>
        <taxon>Golovinomyces</taxon>
    </lineage>
</organism>